<name>A0A381SR73_9ZZZZ</name>
<proteinExistence type="predicted"/>
<dbReference type="Pfam" id="PF09490">
    <property type="entry name" value="CbtA"/>
    <property type="match status" value="1"/>
</dbReference>
<keyword evidence="1" id="KW-1133">Transmembrane helix</keyword>
<protein>
    <recommendedName>
        <fullName evidence="3">CbtA family protein</fullName>
    </recommendedName>
</protein>
<dbReference type="InterPro" id="IPR012666">
    <property type="entry name" value="CbtA_put"/>
</dbReference>
<evidence type="ECO:0000256" key="1">
    <source>
        <dbReference type="SAM" id="Phobius"/>
    </source>
</evidence>
<evidence type="ECO:0000313" key="2">
    <source>
        <dbReference type="EMBL" id="SVA05838.1"/>
    </source>
</evidence>
<dbReference type="AlphaFoldDB" id="A0A381SR73"/>
<organism evidence="2">
    <name type="scientific">marine metagenome</name>
    <dbReference type="NCBI Taxonomy" id="408172"/>
    <lineage>
        <taxon>unclassified sequences</taxon>
        <taxon>metagenomes</taxon>
        <taxon>ecological metagenomes</taxon>
    </lineage>
</organism>
<feature type="transmembrane region" description="Helical" evidence="1">
    <location>
        <begin position="137"/>
        <end position="157"/>
    </location>
</feature>
<feature type="transmembrane region" description="Helical" evidence="1">
    <location>
        <begin position="214"/>
        <end position="235"/>
    </location>
</feature>
<gene>
    <name evidence="2" type="ORF">METZ01_LOCUS58692</name>
</gene>
<reference evidence="2" key="1">
    <citation type="submission" date="2018-05" db="EMBL/GenBank/DDBJ databases">
        <authorList>
            <person name="Lanie J.A."/>
            <person name="Ng W.-L."/>
            <person name="Kazmierczak K.M."/>
            <person name="Andrzejewski T.M."/>
            <person name="Davidsen T.M."/>
            <person name="Wayne K.J."/>
            <person name="Tettelin H."/>
            <person name="Glass J.I."/>
            <person name="Rusch D."/>
            <person name="Podicherti R."/>
            <person name="Tsui H.-C.T."/>
            <person name="Winkler M.E."/>
        </authorList>
    </citation>
    <scope>NUCLEOTIDE SEQUENCE</scope>
</reference>
<feature type="transmembrane region" description="Helical" evidence="1">
    <location>
        <begin position="173"/>
        <end position="194"/>
    </location>
</feature>
<dbReference type="EMBL" id="UINC01003381">
    <property type="protein sequence ID" value="SVA05838.1"/>
    <property type="molecule type" value="Genomic_DNA"/>
</dbReference>
<accession>A0A381SR73</accession>
<evidence type="ECO:0008006" key="3">
    <source>
        <dbReference type="Google" id="ProtNLM"/>
    </source>
</evidence>
<keyword evidence="1" id="KW-0472">Membrane</keyword>
<keyword evidence="1" id="KW-0812">Transmembrane</keyword>
<feature type="transmembrane region" description="Helical" evidence="1">
    <location>
        <begin position="97"/>
        <end position="117"/>
    </location>
</feature>
<feature type="transmembrane region" description="Helical" evidence="1">
    <location>
        <begin position="63"/>
        <end position="85"/>
    </location>
</feature>
<sequence>MPRILIIGLVSGLFGGLMWGGFHNLFTVPVIERAIVLEEERSLALNPNAPEEEPLVPLGAQRVGMVIGTGFFGAVWGIVFAAGYTVIRRLAPDWKPLAIVVAVAALGYWAVSLFPFIRYPLNPPGVGEEGTVVLRQGLQLMFMALSVFGVGILLYGLREINQRFQHTGNRLRMYGVAVVAYAAFAVVMFMTHPANPDPVPVPIDLLELFQTLTMVGQFLAWAFMALGATAVIYWYKRRDEKAGNRFDPVTGAPINL</sequence>